<reference evidence="15 16" key="1">
    <citation type="submission" date="2019-07" db="EMBL/GenBank/DDBJ databases">
        <title>Reinekea sp. strain SSH23 genome sequencing and assembly.</title>
        <authorList>
            <person name="Kim I."/>
        </authorList>
    </citation>
    <scope>NUCLEOTIDE SEQUENCE [LARGE SCALE GENOMIC DNA]</scope>
    <source>
        <strain evidence="15 16">SSH23</strain>
    </source>
</reference>
<comment type="catalytic activity">
    <reaction evidence="1 11 13">
        <text>Release of N-terminal proline from a peptide.</text>
        <dbReference type="EC" id="3.4.11.5"/>
    </reaction>
</comment>
<evidence type="ECO:0000256" key="2">
    <source>
        <dbReference type="ARBA" id="ARBA00004496"/>
    </source>
</evidence>
<dbReference type="InterPro" id="IPR029058">
    <property type="entry name" value="AB_hydrolase_fold"/>
</dbReference>
<gene>
    <name evidence="15" type="primary">pip</name>
    <name evidence="15" type="ORF">FME95_09430</name>
</gene>
<evidence type="ECO:0000256" key="4">
    <source>
        <dbReference type="ARBA" id="ARBA00012568"/>
    </source>
</evidence>
<evidence type="ECO:0000313" key="15">
    <source>
        <dbReference type="EMBL" id="TXR54738.1"/>
    </source>
</evidence>
<dbReference type="PANTHER" id="PTHR43722:SF1">
    <property type="entry name" value="PROLINE IMINOPEPTIDASE"/>
    <property type="match status" value="1"/>
</dbReference>
<keyword evidence="8 11" id="KW-0645">Protease</keyword>
<dbReference type="RefSeq" id="WP_147714137.1">
    <property type="nucleotide sequence ID" value="NZ_VKAD01000001.1"/>
</dbReference>
<dbReference type="GO" id="GO:0005737">
    <property type="term" value="C:cytoplasm"/>
    <property type="evidence" value="ECO:0007669"/>
    <property type="project" value="UniProtKB-SubCell"/>
</dbReference>
<dbReference type="InterPro" id="IPR000073">
    <property type="entry name" value="AB_hydrolase_1"/>
</dbReference>
<dbReference type="OrthoDB" id="9796770at2"/>
<dbReference type="GO" id="GO:0006508">
    <property type="term" value="P:proteolysis"/>
    <property type="evidence" value="ECO:0007669"/>
    <property type="project" value="UniProtKB-KW"/>
</dbReference>
<keyword evidence="16" id="KW-1185">Reference proteome</keyword>
<dbReference type="PIRSF" id="PIRSF006431">
    <property type="entry name" value="Pept_S33"/>
    <property type="match status" value="1"/>
</dbReference>
<evidence type="ECO:0000256" key="13">
    <source>
        <dbReference type="RuleBase" id="RU003421"/>
    </source>
</evidence>
<organism evidence="15 16">
    <name type="scientific">Reinekea thalattae</name>
    <dbReference type="NCBI Taxonomy" id="2593301"/>
    <lineage>
        <taxon>Bacteria</taxon>
        <taxon>Pseudomonadati</taxon>
        <taxon>Pseudomonadota</taxon>
        <taxon>Gammaproteobacteria</taxon>
        <taxon>Oceanospirillales</taxon>
        <taxon>Saccharospirillaceae</taxon>
        <taxon>Reinekea</taxon>
    </lineage>
</organism>
<dbReference type="NCBIfam" id="TIGR01249">
    <property type="entry name" value="pro_imino_pep_1"/>
    <property type="match status" value="1"/>
</dbReference>
<dbReference type="PRINTS" id="PR00793">
    <property type="entry name" value="PROAMNOPTASE"/>
</dbReference>
<evidence type="ECO:0000256" key="6">
    <source>
        <dbReference type="ARBA" id="ARBA00022438"/>
    </source>
</evidence>
<accession>A0A5C8ZC66</accession>
<dbReference type="Pfam" id="PF00561">
    <property type="entry name" value="Abhydrolase_1"/>
    <property type="match status" value="1"/>
</dbReference>
<evidence type="ECO:0000256" key="9">
    <source>
        <dbReference type="ARBA" id="ARBA00022801"/>
    </source>
</evidence>
<evidence type="ECO:0000256" key="10">
    <source>
        <dbReference type="ARBA" id="ARBA00029605"/>
    </source>
</evidence>
<feature type="domain" description="AB hydrolase-1" evidence="14">
    <location>
        <begin position="36"/>
        <end position="298"/>
    </location>
</feature>
<evidence type="ECO:0000313" key="16">
    <source>
        <dbReference type="Proteomes" id="UP000321764"/>
    </source>
</evidence>
<dbReference type="Gene3D" id="3.40.50.1820">
    <property type="entry name" value="alpha/beta hydrolase"/>
    <property type="match status" value="1"/>
</dbReference>
<dbReference type="InterPro" id="IPR005944">
    <property type="entry name" value="Pro_iminopeptidase"/>
</dbReference>
<evidence type="ECO:0000256" key="11">
    <source>
        <dbReference type="PIRNR" id="PIRNR006431"/>
    </source>
</evidence>
<evidence type="ECO:0000256" key="7">
    <source>
        <dbReference type="ARBA" id="ARBA00022490"/>
    </source>
</evidence>
<dbReference type="SUPFAM" id="SSF53474">
    <property type="entry name" value="alpha/beta-Hydrolases"/>
    <property type="match status" value="1"/>
</dbReference>
<protein>
    <recommendedName>
        <fullName evidence="5 11">Proline iminopeptidase</fullName>
        <shortName evidence="11">PIP</shortName>
        <ecNumber evidence="4 11">3.4.11.5</ecNumber>
    </recommendedName>
    <alternativeName>
        <fullName evidence="10 11">Prolyl aminopeptidase</fullName>
    </alternativeName>
</protein>
<evidence type="ECO:0000256" key="8">
    <source>
        <dbReference type="ARBA" id="ARBA00022670"/>
    </source>
</evidence>
<feature type="active site" evidence="12">
    <location>
        <position position="265"/>
    </location>
</feature>
<feature type="active site" description="Proton donor" evidence="12">
    <location>
        <position position="293"/>
    </location>
</feature>
<dbReference type="EC" id="3.4.11.5" evidence="4 11"/>
<dbReference type="PANTHER" id="PTHR43722">
    <property type="entry name" value="PROLINE IMINOPEPTIDASE"/>
    <property type="match status" value="1"/>
</dbReference>
<dbReference type="Proteomes" id="UP000321764">
    <property type="component" value="Unassembled WGS sequence"/>
</dbReference>
<feature type="active site" description="Nucleophile" evidence="12">
    <location>
        <position position="110"/>
    </location>
</feature>
<keyword evidence="9 11" id="KW-0378">Hydrolase</keyword>
<comment type="subcellular location">
    <subcellularLocation>
        <location evidence="2 11">Cytoplasm</location>
    </subcellularLocation>
</comment>
<evidence type="ECO:0000256" key="3">
    <source>
        <dbReference type="ARBA" id="ARBA00010088"/>
    </source>
</evidence>
<name>A0A5C8ZC66_9GAMM</name>
<keyword evidence="7 11" id="KW-0963">Cytoplasm</keyword>
<evidence type="ECO:0000256" key="1">
    <source>
        <dbReference type="ARBA" id="ARBA00001585"/>
    </source>
</evidence>
<dbReference type="GO" id="GO:0004177">
    <property type="term" value="F:aminopeptidase activity"/>
    <property type="evidence" value="ECO:0007669"/>
    <property type="project" value="UniProtKB-UniRule"/>
</dbReference>
<evidence type="ECO:0000256" key="5">
    <source>
        <dbReference type="ARBA" id="ARBA00021843"/>
    </source>
</evidence>
<dbReference type="AlphaFoldDB" id="A0A5C8ZC66"/>
<evidence type="ECO:0000256" key="12">
    <source>
        <dbReference type="PIRSR" id="PIRSR006431-1"/>
    </source>
</evidence>
<dbReference type="EMBL" id="VKAD01000001">
    <property type="protein sequence ID" value="TXR54738.1"/>
    <property type="molecule type" value="Genomic_DNA"/>
</dbReference>
<sequence length="322" mass="35986">MKTLYPSLRPYRSEMLAVGDGHELYLECSGSPSGIPVLVIHGGPGAGSSDQLRRFFNPEHYHIILFDQRGAGRSIPHANTHCNTTAHTLADIERIREHLMIDQWLLFGGSFGATLALLYAQQRPDRVSGLIVRGVFLARQQDLDWLYLSGANRFFAEEWQHFSAEVSGKTGDDLVAAYYERLHSDNELAVISAAKAWTRWEVANSTLRANQANTSAFLKTHTALALAKISSHFFKHKSFIEENQILNNAECLKGIPGYIVHGRYDMICPPEQAQLLSQHWPDAQLHLVREGGHSAFDEAIIDALIRSTSRMAKQLGRPESQA</sequence>
<comment type="caution">
    <text evidence="15">The sequence shown here is derived from an EMBL/GenBank/DDBJ whole genome shotgun (WGS) entry which is preliminary data.</text>
</comment>
<evidence type="ECO:0000259" key="14">
    <source>
        <dbReference type="Pfam" id="PF00561"/>
    </source>
</evidence>
<comment type="similarity">
    <text evidence="3 11 13">Belongs to the peptidase S33 family.</text>
</comment>
<dbReference type="InterPro" id="IPR002410">
    <property type="entry name" value="Peptidase_S33"/>
</dbReference>
<keyword evidence="6 11" id="KW-0031">Aminopeptidase</keyword>
<proteinExistence type="inferred from homology"/>